<name>A0A1J5TJL2_9ZZZZ</name>
<proteinExistence type="predicted"/>
<dbReference type="AlphaFoldDB" id="A0A1J5TJL2"/>
<keyword evidence="6" id="KW-0342">GTP-binding</keyword>
<dbReference type="InterPro" id="IPR000795">
    <property type="entry name" value="T_Tr_GTP-bd_dom"/>
</dbReference>
<evidence type="ECO:0000256" key="4">
    <source>
        <dbReference type="ARBA" id="ARBA00022741"/>
    </source>
</evidence>
<reference evidence="8" key="1">
    <citation type="submission" date="2016-10" db="EMBL/GenBank/DDBJ databases">
        <title>Sequence of Gallionella enrichment culture.</title>
        <authorList>
            <person name="Poehlein A."/>
            <person name="Muehling M."/>
            <person name="Daniel R."/>
        </authorList>
    </citation>
    <scope>NUCLEOTIDE SEQUENCE</scope>
</reference>
<dbReference type="PRINTS" id="PR00315">
    <property type="entry name" value="ELONGATNFCT"/>
</dbReference>
<keyword evidence="5" id="KW-0067">ATP-binding</keyword>
<keyword evidence="2" id="KW-0808">Transferase</keyword>
<dbReference type="PANTHER" id="PTHR23115">
    <property type="entry name" value="TRANSLATION FACTOR"/>
    <property type="match status" value="1"/>
</dbReference>
<dbReference type="GO" id="GO:0003924">
    <property type="term" value="F:GTPase activity"/>
    <property type="evidence" value="ECO:0007669"/>
    <property type="project" value="InterPro"/>
</dbReference>
<accession>A0A1J5TJL2</accession>
<dbReference type="SUPFAM" id="SSF50465">
    <property type="entry name" value="EF-Tu/eEF-1alpha/eIF2-gamma C-terminal domain"/>
    <property type="match status" value="1"/>
</dbReference>
<dbReference type="InterPro" id="IPR050100">
    <property type="entry name" value="TRAFAC_GTPase_members"/>
</dbReference>
<dbReference type="GO" id="GO:0005525">
    <property type="term" value="F:GTP binding"/>
    <property type="evidence" value="ECO:0007669"/>
    <property type="project" value="UniProtKB-KW"/>
</dbReference>
<evidence type="ECO:0000259" key="7">
    <source>
        <dbReference type="PROSITE" id="PS51722"/>
    </source>
</evidence>
<evidence type="ECO:0000313" key="8">
    <source>
        <dbReference type="EMBL" id="OIR13900.1"/>
    </source>
</evidence>
<sequence>MSNTTQLLRFITAGSVDDGKSTLIGRLLHDSKSIFEDQFSAIARTSEKRGMAAVDLSLLTDGLQAEREQGITIDVAYRYFATPRRKFIIGDTPGHEQYTRNMVTAASTANLAIILVDARKGVLTQTRRHSYLASLLGVPHVVLAVNKMDMVGYSQARFDQIVAEYKAFAAQLGLHDVHCIPLSALNGDMVVDRGDRLDWYRGPALLELLETVEIDHDVNTSDFRFPVQWVCRPQTEEHHDFRGFAGRIEAGEISVGDEISILPSGHATRVKEISTYDGKLQTAFAPQSVTLTLADEIDISRGDMFVRASARPPRVEKEFEATLCWLSEAPLDRNRKYLVKHTTRTAKCLFSRLDYRVDVNTLEQHATEKLNMNDIARVAIKTQQPLVFDSYAADRATGSFIVIDEASNNTVAAGMIA</sequence>
<dbReference type="Pfam" id="PF00009">
    <property type="entry name" value="GTP_EFTU"/>
    <property type="match status" value="1"/>
</dbReference>
<dbReference type="InterPro" id="IPR054696">
    <property type="entry name" value="GTP-eEF1A_C"/>
</dbReference>
<organism evidence="8">
    <name type="scientific">mine drainage metagenome</name>
    <dbReference type="NCBI Taxonomy" id="410659"/>
    <lineage>
        <taxon>unclassified sequences</taxon>
        <taxon>metagenomes</taxon>
        <taxon>ecological metagenomes</taxon>
    </lineage>
</organism>
<dbReference type="GO" id="GO:0006790">
    <property type="term" value="P:sulfur compound metabolic process"/>
    <property type="evidence" value="ECO:0007669"/>
    <property type="project" value="InterPro"/>
</dbReference>
<dbReference type="EC" id="2.7.7.4" evidence="1"/>
<dbReference type="EMBL" id="MLJW01000013">
    <property type="protein sequence ID" value="OIR13900.1"/>
    <property type="molecule type" value="Genomic_DNA"/>
</dbReference>
<evidence type="ECO:0000256" key="1">
    <source>
        <dbReference type="ARBA" id="ARBA00012391"/>
    </source>
</evidence>
<dbReference type="CDD" id="cd04166">
    <property type="entry name" value="CysN_ATPS"/>
    <property type="match status" value="1"/>
</dbReference>
<dbReference type="InterPro" id="IPR031157">
    <property type="entry name" value="G_TR_CS"/>
</dbReference>
<dbReference type="InterPro" id="IPR027417">
    <property type="entry name" value="P-loop_NTPase"/>
</dbReference>
<comment type="caution">
    <text evidence="8">The sequence shown here is derived from an EMBL/GenBank/DDBJ whole genome shotgun (WGS) entry which is preliminary data.</text>
</comment>
<gene>
    <name evidence="8" type="primary">cysNC_3</name>
    <name evidence="8" type="ORF">GALL_50360</name>
</gene>
<dbReference type="NCBIfam" id="TIGR02034">
    <property type="entry name" value="CysN"/>
    <property type="match status" value="1"/>
</dbReference>
<dbReference type="GO" id="GO:0005524">
    <property type="term" value="F:ATP binding"/>
    <property type="evidence" value="ECO:0007669"/>
    <property type="project" value="UniProtKB-KW"/>
</dbReference>
<dbReference type="Gene3D" id="2.40.30.10">
    <property type="entry name" value="Translation factors"/>
    <property type="match status" value="2"/>
</dbReference>
<evidence type="ECO:0000256" key="5">
    <source>
        <dbReference type="ARBA" id="ARBA00022840"/>
    </source>
</evidence>
<dbReference type="Pfam" id="PF22594">
    <property type="entry name" value="GTP-eEF1A_C"/>
    <property type="match status" value="1"/>
</dbReference>
<dbReference type="SUPFAM" id="SSF52540">
    <property type="entry name" value="P-loop containing nucleoside triphosphate hydrolases"/>
    <property type="match status" value="1"/>
</dbReference>
<dbReference type="InterPro" id="IPR011779">
    <property type="entry name" value="SO4_adenylTrfase_lsu"/>
</dbReference>
<dbReference type="SUPFAM" id="SSF50447">
    <property type="entry name" value="Translation proteins"/>
    <property type="match status" value="1"/>
</dbReference>
<protein>
    <recommendedName>
        <fullName evidence="1">sulfate adenylyltransferase</fullName>
        <ecNumber evidence="1">2.7.7.4</ecNumber>
    </recommendedName>
</protein>
<dbReference type="GO" id="GO:0004781">
    <property type="term" value="F:sulfate adenylyltransferase (ATP) activity"/>
    <property type="evidence" value="ECO:0007669"/>
    <property type="project" value="UniProtKB-EC"/>
</dbReference>
<keyword evidence="4" id="KW-0547">Nucleotide-binding</keyword>
<dbReference type="NCBIfam" id="NF003478">
    <property type="entry name" value="PRK05124.1"/>
    <property type="match status" value="1"/>
</dbReference>
<dbReference type="InterPro" id="IPR009001">
    <property type="entry name" value="Transl_elong_EF1A/Init_IF2_C"/>
</dbReference>
<dbReference type="CDD" id="cd03695">
    <property type="entry name" value="CysN_NodQ_II"/>
    <property type="match status" value="1"/>
</dbReference>
<dbReference type="Gene3D" id="3.40.50.300">
    <property type="entry name" value="P-loop containing nucleotide triphosphate hydrolases"/>
    <property type="match status" value="1"/>
</dbReference>
<evidence type="ECO:0000256" key="2">
    <source>
        <dbReference type="ARBA" id="ARBA00022679"/>
    </source>
</evidence>
<dbReference type="CDD" id="cd04095">
    <property type="entry name" value="CysN_NoDQ_III"/>
    <property type="match status" value="1"/>
</dbReference>
<dbReference type="InterPro" id="IPR044139">
    <property type="entry name" value="CysN_NoDQ_III"/>
</dbReference>
<keyword evidence="3" id="KW-0548">Nucleotidyltransferase</keyword>
<dbReference type="InterPro" id="IPR041757">
    <property type="entry name" value="CysN_GTP-bd"/>
</dbReference>
<feature type="domain" description="Tr-type G" evidence="7">
    <location>
        <begin position="5"/>
        <end position="220"/>
    </location>
</feature>
<evidence type="ECO:0000256" key="3">
    <source>
        <dbReference type="ARBA" id="ARBA00022695"/>
    </source>
</evidence>
<dbReference type="PROSITE" id="PS00301">
    <property type="entry name" value="G_TR_1"/>
    <property type="match status" value="1"/>
</dbReference>
<dbReference type="FunFam" id="3.40.50.300:FF:000119">
    <property type="entry name" value="Sulfate adenylyltransferase subunit 1"/>
    <property type="match status" value="1"/>
</dbReference>
<dbReference type="PROSITE" id="PS51722">
    <property type="entry name" value="G_TR_2"/>
    <property type="match status" value="1"/>
</dbReference>
<dbReference type="InterPro" id="IPR009000">
    <property type="entry name" value="Transl_B-barrel_sf"/>
</dbReference>
<dbReference type="InterPro" id="IPR044138">
    <property type="entry name" value="CysN_II"/>
</dbReference>
<evidence type="ECO:0000256" key="6">
    <source>
        <dbReference type="ARBA" id="ARBA00023134"/>
    </source>
</evidence>